<evidence type="ECO:0000313" key="1">
    <source>
        <dbReference type="EMBL" id="RCW19805.1"/>
    </source>
</evidence>
<dbReference type="EMBL" id="QPIX01000018">
    <property type="protein sequence ID" value="RCW19805.1"/>
    <property type="molecule type" value="Genomic_DNA"/>
</dbReference>
<accession>A0A6I7HG98</accession>
<keyword evidence="2" id="KW-1185">Reference proteome</keyword>
<reference evidence="1 2" key="1">
    <citation type="submission" date="2018-07" db="EMBL/GenBank/DDBJ databases">
        <title>Genomic Encyclopedia of Type Strains, Phase IV (KMG-IV): sequencing the most valuable type-strain genomes for metagenomic binning, comparative biology and taxonomic classification.</title>
        <authorList>
            <person name="Goeker M."/>
        </authorList>
    </citation>
    <scope>NUCLEOTIDE SEQUENCE [LARGE SCALE GENOMIC DNA]</scope>
    <source>
        <strain evidence="1 2">DSM 25528</strain>
    </source>
</reference>
<protein>
    <submittedName>
        <fullName evidence="1">Type VII secretion system (Wss) protein ESAT-6</fullName>
    </submittedName>
</protein>
<evidence type="ECO:0000313" key="2">
    <source>
        <dbReference type="Proteomes" id="UP000252582"/>
    </source>
</evidence>
<dbReference type="RefSeq" id="WP_114365273.1">
    <property type="nucleotide sequence ID" value="NZ_QPIX01000018.1"/>
</dbReference>
<dbReference type="SUPFAM" id="SSF158414">
    <property type="entry name" value="HP0062-like"/>
    <property type="match status" value="1"/>
</dbReference>
<dbReference type="AlphaFoldDB" id="A0A6I7HG98"/>
<dbReference type="Pfam" id="PF06013">
    <property type="entry name" value="WXG100"/>
    <property type="match status" value="1"/>
</dbReference>
<proteinExistence type="predicted"/>
<organism evidence="1 2">
    <name type="scientific">Ciceribacter lividus</name>
    <dbReference type="NCBI Taxonomy" id="1197950"/>
    <lineage>
        <taxon>Bacteria</taxon>
        <taxon>Pseudomonadati</taxon>
        <taxon>Pseudomonadota</taxon>
        <taxon>Alphaproteobacteria</taxon>
        <taxon>Hyphomicrobiales</taxon>
        <taxon>Rhizobiaceae</taxon>
        <taxon>Ciceribacter</taxon>
    </lineage>
</organism>
<dbReference type="Gene3D" id="1.10.287.850">
    <property type="entry name" value="HP0062-like domain"/>
    <property type="match status" value="1"/>
</dbReference>
<dbReference type="InterPro" id="IPR010310">
    <property type="entry name" value="T7SS_ESAT-6-like"/>
</dbReference>
<dbReference type="InterPro" id="IPR029013">
    <property type="entry name" value="HP0062-like_sf"/>
</dbReference>
<comment type="caution">
    <text evidence="1">The sequence shown here is derived from an EMBL/GenBank/DDBJ whole genome shotgun (WGS) entry which is preliminary data.</text>
</comment>
<gene>
    <name evidence="1" type="ORF">DFR48_11810</name>
</gene>
<dbReference type="Proteomes" id="UP000252582">
    <property type="component" value="Unassembled WGS sequence"/>
</dbReference>
<name>A0A6I7HG98_9HYPH</name>
<sequence length="89" mass="10161">MSQIITNPDSMRSFARDLVKCSEALKKEEDALFRDLKALGATWKDERFQHFDKLIAESSRELAAFHRSARNYADFLARKAAAGDRIVRG</sequence>